<evidence type="ECO:0000313" key="1">
    <source>
        <dbReference type="EMBL" id="KIK36705.1"/>
    </source>
</evidence>
<feature type="non-terminal residue" evidence="1">
    <location>
        <position position="171"/>
    </location>
</feature>
<dbReference type="OrthoDB" id="3012036at2759"/>
<dbReference type="PANTHER" id="PTHR48472:SF1">
    <property type="entry name" value="TC1-LIKE TRANSPOSASE DDE DOMAIN-CONTAINING PROTEIN"/>
    <property type="match status" value="1"/>
</dbReference>
<evidence type="ECO:0000313" key="2">
    <source>
        <dbReference type="Proteomes" id="UP000054485"/>
    </source>
</evidence>
<dbReference type="STRING" id="930992.A0A0C9ZH12"/>
<protein>
    <submittedName>
        <fullName evidence="1">Unplaced genomic scaffold CY34scaffold_375, whole genome shotgun sequence</fullName>
    </submittedName>
</protein>
<dbReference type="EMBL" id="KN835506">
    <property type="protein sequence ID" value="KIK36705.1"/>
    <property type="molecule type" value="Genomic_DNA"/>
</dbReference>
<dbReference type="PANTHER" id="PTHR48472">
    <property type="entry name" value="TC1-LIKE TRANSPOSASE DDE DOMAIN-CONTAINING PROTEIN"/>
    <property type="match status" value="1"/>
</dbReference>
<accession>A0A0C9ZH12</accession>
<keyword evidence="2" id="KW-1185">Reference proteome</keyword>
<dbReference type="AlphaFoldDB" id="A0A0C9ZH12"/>
<proteinExistence type="predicted"/>
<organism evidence="1 2">
    <name type="scientific">Suillus luteus UH-Slu-Lm8-n1</name>
    <dbReference type="NCBI Taxonomy" id="930992"/>
    <lineage>
        <taxon>Eukaryota</taxon>
        <taxon>Fungi</taxon>
        <taxon>Dikarya</taxon>
        <taxon>Basidiomycota</taxon>
        <taxon>Agaricomycotina</taxon>
        <taxon>Agaricomycetes</taxon>
        <taxon>Agaricomycetidae</taxon>
        <taxon>Boletales</taxon>
        <taxon>Suillineae</taxon>
        <taxon>Suillaceae</taxon>
        <taxon>Suillus</taxon>
    </lineage>
</organism>
<sequence>MPPHTVSPDLKARIPVLHRRGYSVTRICHLLGIKKTLVYKTIKLTGTSSQHANHGLRGCRRNLSIDDIAFLTTILRQNPTMYLDELQHELRARRGVFVSVHTLFRTLHRLHYSHKNISARALERDEERRAIFMNNIAEIAPDPEMLMFGDEAVKDERTLIRKFGHSKIGTR</sequence>
<dbReference type="InParanoid" id="A0A0C9ZH12"/>
<reference evidence="1 2" key="1">
    <citation type="submission" date="2014-04" db="EMBL/GenBank/DDBJ databases">
        <authorList>
            <consortium name="DOE Joint Genome Institute"/>
            <person name="Kuo A."/>
            <person name="Ruytinx J."/>
            <person name="Rineau F."/>
            <person name="Colpaert J."/>
            <person name="Kohler A."/>
            <person name="Nagy L.G."/>
            <person name="Floudas D."/>
            <person name="Copeland A."/>
            <person name="Barry K.W."/>
            <person name="Cichocki N."/>
            <person name="Veneault-Fourrey C."/>
            <person name="LaButti K."/>
            <person name="Lindquist E.A."/>
            <person name="Lipzen A."/>
            <person name="Lundell T."/>
            <person name="Morin E."/>
            <person name="Murat C."/>
            <person name="Sun H."/>
            <person name="Tunlid A."/>
            <person name="Henrissat B."/>
            <person name="Grigoriev I.V."/>
            <person name="Hibbett D.S."/>
            <person name="Martin F."/>
            <person name="Nordberg H.P."/>
            <person name="Cantor M.N."/>
            <person name="Hua S.X."/>
        </authorList>
    </citation>
    <scope>NUCLEOTIDE SEQUENCE [LARGE SCALE GENOMIC DNA]</scope>
    <source>
        <strain evidence="1 2">UH-Slu-Lm8-n1</strain>
    </source>
</reference>
<dbReference type="InterPro" id="IPR009057">
    <property type="entry name" value="Homeodomain-like_sf"/>
</dbReference>
<reference evidence="2" key="2">
    <citation type="submission" date="2015-01" db="EMBL/GenBank/DDBJ databases">
        <title>Evolutionary Origins and Diversification of the Mycorrhizal Mutualists.</title>
        <authorList>
            <consortium name="DOE Joint Genome Institute"/>
            <consortium name="Mycorrhizal Genomics Consortium"/>
            <person name="Kohler A."/>
            <person name="Kuo A."/>
            <person name="Nagy L.G."/>
            <person name="Floudas D."/>
            <person name="Copeland A."/>
            <person name="Barry K.W."/>
            <person name="Cichocki N."/>
            <person name="Veneault-Fourrey C."/>
            <person name="LaButti K."/>
            <person name="Lindquist E.A."/>
            <person name="Lipzen A."/>
            <person name="Lundell T."/>
            <person name="Morin E."/>
            <person name="Murat C."/>
            <person name="Riley R."/>
            <person name="Ohm R."/>
            <person name="Sun H."/>
            <person name="Tunlid A."/>
            <person name="Henrissat B."/>
            <person name="Grigoriev I.V."/>
            <person name="Hibbett D.S."/>
            <person name="Martin F."/>
        </authorList>
    </citation>
    <scope>NUCLEOTIDE SEQUENCE [LARGE SCALE GENOMIC DNA]</scope>
    <source>
        <strain evidence="2">UH-Slu-Lm8-n1</strain>
    </source>
</reference>
<gene>
    <name evidence="1" type="ORF">CY34DRAFT_45870</name>
</gene>
<dbReference type="HOGENOM" id="CLU_056788_8_1_1"/>
<name>A0A0C9ZH12_9AGAM</name>
<dbReference type="Proteomes" id="UP000054485">
    <property type="component" value="Unassembled WGS sequence"/>
</dbReference>
<dbReference type="SUPFAM" id="SSF46689">
    <property type="entry name" value="Homeodomain-like"/>
    <property type="match status" value="1"/>
</dbReference>